<dbReference type="PANTHER" id="PTHR10587:SF78">
    <property type="entry name" value="PEPTIDOGLYCAN-N-ACETYLMURAMIC ACID DEACETYLASE PDAA"/>
    <property type="match status" value="1"/>
</dbReference>
<keyword evidence="1" id="KW-0472">Membrane</keyword>
<dbReference type="InterPro" id="IPR002509">
    <property type="entry name" value="NODB_dom"/>
</dbReference>
<keyword evidence="4" id="KW-1185">Reference proteome</keyword>
<dbReference type="InterPro" id="IPR050248">
    <property type="entry name" value="Polysacc_deacetylase_ArnD"/>
</dbReference>
<dbReference type="Proteomes" id="UP000440004">
    <property type="component" value="Unassembled WGS sequence"/>
</dbReference>
<comment type="caution">
    <text evidence="3">The sequence shown here is derived from an EMBL/GenBank/DDBJ whole genome shotgun (WGS) entry which is preliminary data.</text>
</comment>
<dbReference type="PANTHER" id="PTHR10587">
    <property type="entry name" value="GLYCOSYL TRANSFERASE-RELATED"/>
    <property type="match status" value="1"/>
</dbReference>
<evidence type="ECO:0000313" key="4">
    <source>
        <dbReference type="Proteomes" id="UP000440004"/>
    </source>
</evidence>
<dbReference type="RefSeq" id="WP_152801935.1">
    <property type="nucleotide sequence ID" value="NZ_WHNX01000005.1"/>
</dbReference>
<gene>
    <name evidence="3" type="ORF">GC105_03915</name>
</gene>
<dbReference type="GO" id="GO:0005975">
    <property type="term" value="P:carbohydrate metabolic process"/>
    <property type="evidence" value="ECO:0007669"/>
    <property type="project" value="InterPro"/>
</dbReference>
<reference evidence="3 4" key="1">
    <citation type="submission" date="2019-10" db="EMBL/GenBank/DDBJ databases">
        <title>Alkalibaculum tamaniensis sp.nov., a new alkaliphilic acetogen, isolated on methoxylated aromatics from a mud volcano.</title>
        <authorList>
            <person name="Khomyakova M.A."/>
            <person name="Merkel A.Y."/>
            <person name="Bonch-Osmolovskaya E.A."/>
            <person name="Slobodkin A.I."/>
        </authorList>
    </citation>
    <scope>NUCLEOTIDE SEQUENCE [LARGE SCALE GENOMIC DNA]</scope>
    <source>
        <strain evidence="3 4">M08DMB</strain>
    </source>
</reference>
<feature type="domain" description="NodB homology" evidence="2">
    <location>
        <begin position="82"/>
        <end position="265"/>
    </location>
</feature>
<evidence type="ECO:0000259" key="2">
    <source>
        <dbReference type="PROSITE" id="PS51677"/>
    </source>
</evidence>
<accession>A0A6A7K735</accession>
<dbReference type="InterPro" id="IPR011330">
    <property type="entry name" value="Glyco_hydro/deAcase_b/a-brl"/>
</dbReference>
<name>A0A6A7K735_9FIRM</name>
<dbReference type="SUPFAM" id="SSF88713">
    <property type="entry name" value="Glycoside hydrolase/deacetylase"/>
    <property type="match status" value="1"/>
</dbReference>
<dbReference type="GO" id="GO:0016810">
    <property type="term" value="F:hydrolase activity, acting on carbon-nitrogen (but not peptide) bonds"/>
    <property type="evidence" value="ECO:0007669"/>
    <property type="project" value="InterPro"/>
</dbReference>
<protein>
    <submittedName>
        <fullName evidence="3">Polysaccharide deacetylase family protein</fullName>
    </submittedName>
</protein>
<dbReference type="Gene3D" id="3.20.20.370">
    <property type="entry name" value="Glycoside hydrolase/deacetylase"/>
    <property type="match status" value="1"/>
</dbReference>
<proteinExistence type="predicted"/>
<organism evidence="3 4">
    <name type="scientific">Alkalibaculum sporogenes</name>
    <dbReference type="NCBI Taxonomy" id="2655001"/>
    <lineage>
        <taxon>Bacteria</taxon>
        <taxon>Bacillati</taxon>
        <taxon>Bacillota</taxon>
        <taxon>Clostridia</taxon>
        <taxon>Eubacteriales</taxon>
        <taxon>Eubacteriaceae</taxon>
        <taxon>Alkalibaculum</taxon>
    </lineage>
</organism>
<dbReference type="EMBL" id="WHNX01000005">
    <property type="protein sequence ID" value="MPW24933.1"/>
    <property type="molecule type" value="Genomic_DNA"/>
</dbReference>
<keyword evidence="1" id="KW-1133">Transmembrane helix</keyword>
<keyword evidence="1" id="KW-0812">Transmembrane</keyword>
<sequence length="274" mass="31943">MKLKYTYLPFILIFIICMIVISLVNNFLMSSQEISVEINNSDNEQKDWFIQKEENNERPTFPTYVDQYIDKYKIFVVGGKDNEIYLTFNCGYEHNNYTMDILDILKEEDVKAAFFVTGGYLRSNTEIIKRMVEEGHIVANHGNTHADLSKLEIQEIKKEIVDFENSYSEVTGLSFDKKYFRPASGIYTEQVLEIAYDLGYTSVFWSLSYMDWEIDNQPGRDAAYSTIMKYYHDGSIFMLHTVSKSNVEALKDVIVELKSNGYIFKTLDEFPNND</sequence>
<evidence type="ECO:0000256" key="1">
    <source>
        <dbReference type="SAM" id="Phobius"/>
    </source>
</evidence>
<evidence type="ECO:0000313" key="3">
    <source>
        <dbReference type="EMBL" id="MPW24933.1"/>
    </source>
</evidence>
<dbReference type="GO" id="GO:0016020">
    <property type="term" value="C:membrane"/>
    <property type="evidence" value="ECO:0007669"/>
    <property type="project" value="TreeGrafter"/>
</dbReference>
<dbReference type="PROSITE" id="PS51677">
    <property type="entry name" value="NODB"/>
    <property type="match status" value="1"/>
</dbReference>
<dbReference type="AlphaFoldDB" id="A0A6A7K735"/>
<dbReference type="Pfam" id="PF01522">
    <property type="entry name" value="Polysacc_deac_1"/>
    <property type="match status" value="1"/>
</dbReference>
<feature type="transmembrane region" description="Helical" evidence="1">
    <location>
        <begin position="7"/>
        <end position="28"/>
    </location>
</feature>